<comment type="caution">
    <text evidence="3">The sequence shown here is derived from an EMBL/GenBank/DDBJ whole genome shotgun (WGS) entry which is preliminary data.</text>
</comment>
<gene>
    <name evidence="3" type="ORF">LDC_1616</name>
</gene>
<protein>
    <submittedName>
        <fullName evidence="3">Universal stress protein</fullName>
    </submittedName>
</protein>
<dbReference type="CDD" id="cd00293">
    <property type="entry name" value="USP-like"/>
    <property type="match status" value="2"/>
</dbReference>
<dbReference type="PANTHER" id="PTHR46268">
    <property type="entry name" value="STRESS RESPONSE PROTEIN NHAX"/>
    <property type="match status" value="1"/>
</dbReference>
<evidence type="ECO:0000256" key="1">
    <source>
        <dbReference type="ARBA" id="ARBA00008791"/>
    </source>
</evidence>
<reference evidence="3" key="2">
    <citation type="journal article" date="2011" name="Microb. Ecol.">
        <title>Taxonomic and Functional Metagenomic Profiling of the Microbial Community in the Anoxic Sediment of a Sub-saline Shallow Lake (Laguna de Carrizo, Central Spain).</title>
        <authorList>
            <person name="Ferrer M."/>
            <person name="Guazzaroni M.E."/>
            <person name="Richter M."/>
            <person name="Garcia-Salamanca A."/>
            <person name="Yarza P."/>
            <person name="Suarez-Suarez A."/>
            <person name="Solano J."/>
            <person name="Alcaide M."/>
            <person name="van Dillewijn P."/>
            <person name="Molina-Henares M.A."/>
            <person name="Lopez-Cortes N."/>
            <person name="Al-Ramahi Y."/>
            <person name="Guerrero C."/>
            <person name="Acosta A."/>
            <person name="de Eugenio L.I."/>
            <person name="Martinez V."/>
            <person name="Marques S."/>
            <person name="Rojo F."/>
            <person name="Santero E."/>
            <person name="Genilloud O."/>
            <person name="Perez-Perez J."/>
            <person name="Rossello-Mora R."/>
            <person name="Ramos J.L."/>
        </authorList>
    </citation>
    <scope>NUCLEOTIDE SEQUENCE</scope>
</reference>
<dbReference type="InterPro" id="IPR006016">
    <property type="entry name" value="UspA"/>
</dbReference>
<reference evidence="3" key="1">
    <citation type="submission" date="2010-07" db="EMBL/GenBank/DDBJ databases">
        <authorList>
            <consortium name="CONSOLIDER consortium CSD2007-00005"/>
            <person name="Guazzaroni M.-E."/>
            <person name="Richter M."/>
            <person name="Garcia-Salamanca A."/>
            <person name="Yarza P."/>
            <person name="Ferrer M."/>
        </authorList>
    </citation>
    <scope>NUCLEOTIDE SEQUENCE</scope>
</reference>
<sequence length="280" mass="31420">MYQGILAAVNEFINSELAARYAIALAKSCRAKLFLVFIAEDRIDKDAFRHAESALGRLFMEAQGQGIEVESITEKGSPLRTISAIVKKEQIDILFAASRREDVSKRFFQRTLARDFMLRLPCSVAMVRVVRMGKSYPKQILVPLKGRMTHLEERACFVASLADVFGSSVTLFHLSSPITSFFRGEIQLPPSRREGEIPRDIEDFTECLHKYKISPEKKTGYGSVPRSITIEAAHRRNDLIVMGASERSLLSSIVSGNPVEKVLRETPCNLIILRPMLSSL</sequence>
<accession>D9PJA7</accession>
<feature type="domain" description="UspA" evidence="2">
    <location>
        <begin position="1"/>
        <end position="128"/>
    </location>
</feature>
<comment type="similarity">
    <text evidence="1">Belongs to the universal stress protein A family.</text>
</comment>
<dbReference type="Gene3D" id="3.40.50.620">
    <property type="entry name" value="HUPs"/>
    <property type="match status" value="2"/>
</dbReference>
<evidence type="ECO:0000313" key="3">
    <source>
        <dbReference type="EMBL" id="EFK96355.1"/>
    </source>
</evidence>
<dbReference type="EMBL" id="ADZX01000507">
    <property type="protein sequence ID" value="EFK96355.1"/>
    <property type="molecule type" value="Genomic_DNA"/>
</dbReference>
<dbReference type="InterPro" id="IPR014729">
    <property type="entry name" value="Rossmann-like_a/b/a_fold"/>
</dbReference>
<dbReference type="Pfam" id="PF00582">
    <property type="entry name" value="Usp"/>
    <property type="match status" value="2"/>
</dbReference>
<name>D9PJA7_9ZZZZ</name>
<dbReference type="AlphaFoldDB" id="D9PJA7"/>
<organism evidence="3">
    <name type="scientific">sediment metagenome</name>
    <dbReference type="NCBI Taxonomy" id="749907"/>
    <lineage>
        <taxon>unclassified sequences</taxon>
        <taxon>metagenomes</taxon>
        <taxon>ecological metagenomes</taxon>
    </lineage>
</organism>
<evidence type="ECO:0000259" key="2">
    <source>
        <dbReference type="Pfam" id="PF00582"/>
    </source>
</evidence>
<dbReference type="PANTHER" id="PTHR46268:SF6">
    <property type="entry name" value="UNIVERSAL STRESS PROTEIN UP12"/>
    <property type="match status" value="1"/>
</dbReference>
<proteinExistence type="inferred from homology"/>
<dbReference type="SUPFAM" id="SSF52402">
    <property type="entry name" value="Adenine nucleotide alpha hydrolases-like"/>
    <property type="match status" value="2"/>
</dbReference>
<feature type="domain" description="UspA" evidence="2">
    <location>
        <begin position="138"/>
        <end position="274"/>
    </location>
</feature>